<evidence type="ECO:0000313" key="3">
    <source>
        <dbReference type="Proteomes" id="UP001300261"/>
    </source>
</evidence>
<dbReference type="InterPro" id="IPR047730">
    <property type="entry name" value="ABZJ_00895-like"/>
</dbReference>
<comment type="caution">
    <text evidence="2">The sequence shown here is derived from an EMBL/GenBank/DDBJ whole genome shotgun (WGS) entry which is preliminary data.</text>
</comment>
<sequence length="155" mass="16918">MQRNVGLVRFAFVFTGLLVVMAIISVALEIFTGFSISGTVNQIVAVLGAASDAGNRFYRKHQVVPDSGFAWRASFQMTLVELAISIALGGVFLWYFLSTGELKNVPGSLVLILVLLLIFMFAISLVAKRFMFASGARHAEKAHLKKQAKSSTVFE</sequence>
<feature type="transmembrane region" description="Helical" evidence="1">
    <location>
        <begin position="79"/>
        <end position="97"/>
    </location>
</feature>
<keyword evidence="1" id="KW-0812">Transmembrane</keyword>
<protein>
    <submittedName>
        <fullName evidence="2">ABZJ_00895 family protein</fullName>
    </submittedName>
</protein>
<dbReference type="NCBIfam" id="NF038216">
    <property type="entry name" value="ABZJ_00895_fam"/>
    <property type="match status" value="1"/>
</dbReference>
<organism evidence="2 3">
    <name type="scientific">Roseibium salinum</name>
    <dbReference type="NCBI Taxonomy" id="1604349"/>
    <lineage>
        <taxon>Bacteria</taxon>
        <taxon>Pseudomonadati</taxon>
        <taxon>Pseudomonadota</taxon>
        <taxon>Alphaproteobacteria</taxon>
        <taxon>Hyphomicrobiales</taxon>
        <taxon>Stappiaceae</taxon>
        <taxon>Roseibium</taxon>
    </lineage>
</organism>
<accession>A0ABT3R839</accession>
<evidence type="ECO:0000313" key="2">
    <source>
        <dbReference type="EMBL" id="MCX2725168.1"/>
    </source>
</evidence>
<proteinExistence type="predicted"/>
<dbReference type="RefSeq" id="WP_265965808.1">
    <property type="nucleotide sequence ID" value="NZ_JAPEVI010000003.1"/>
</dbReference>
<keyword evidence="1" id="KW-1133">Transmembrane helix</keyword>
<gene>
    <name evidence="2" type="ORF">ON753_22835</name>
</gene>
<reference evidence="2 3" key="1">
    <citation type="journal article" date="2016" name="Int. J. Syst. Evol. Microbiol.">
        <title>Labrenzia salina sp. nov., isolated from the rhizosphere of the halophyte Arthrocnemum macrostachyum.</title>
        <authorList>
            <person name="Camacho M."/>
            <person name="Redondo-Gomez S."/>
            <person name="Rodriguez-Llorente I."/>
            <person name="Rohde M."/>
            <person name="Sproer C."/>
            <person name="Schumann P."/>
            <person name="Klenk H.P."/>
            <person name="Montero-Calasanz M.D.C."/>
        </authorList>
    </citation>
    <scope>NUCLEOTIDE SEQUENCE [LARGE SCALE GENOMIC DNA]</scope>
    <source>
        <strain evidence="2 3">DSM 29163</strain>
    </source>
</reference>
<dbReference type="EMBL" id="JAPEVI010000003">
    <property type="protein sequence ID" value="MCX2725168.1"/>
    <property type="molecule type" value="Genomic_DNA"/>
</dbReference>
<feature type="transmembrane region" description="Helical" evidence="1">
    <location>
        <begin position="7"/>
        <end position="28"/>
    </location>
</feature>
<dbReference type="Proteomes" id="UP001300261">
    <property type="component" value="Unassembled WGS sequence"/>
</dbReference>
<name>A0ABT3R839_9HYPH</name>
<evidence type="ECO:0000256" key="1">
    <source>
        <dbReference type="SAM" id="Phobius"/>
    </source>
</evidence>
<keyword evidence="1" id="KW-0472">Membrane</keyword>
<keyword evidence="3" id="KW-1185">Reference proteome</keyword>
<feature type="transmembrane region" description="Helical" evidence="1">
    <location>
        <begin position="109"/>
        <end position="127"/>
    </location>
</feature>